<evidence type="ECO:0000313" key="2">
    <source>
        <dbReference type="EMBL" id="TNN80194.1"/>
    </source>
</evidence>
<accession>A0A4Z2IRN2</accession>
<dbReference type="Proteomes" id="UP000314294">
    <property type="component" value="Unassembled WGS sequence"/>
</dbReference>
<gene>
    <name evidence="2" type="ORF">EYF80_009519</name>
</gene>
<dbReference type="AlphaFoldDB" id="A0A4Z2IRN2"/>
<name>A0A4Z2IRN2_9TELE</name>
<reference evidence="2 3" key="1">
    <citation type="submission" date="2019-03" db="EMBL/GenBank/DDBJ databases">
        <title>First draft genome of Liparis tanakae, snailfish: a comprehensive survey of snailfish specific genes.</title>
        <authorList>
            <person name="Kim W."/>
            <person name="Song I."/>
            <person name="Jeong J.-H."/>
            <person name="Kim D."/>
            <person name="Kim S."/>
            <person name="Ryu S."/>
            <person name="Song J.Y."/>
            <person name="Lee S.K."/>
        </authorList>
    </citation>
    <scope>NUCLEOTIDE SEQUENCE [LARGE SCALE GENOMIC DNA]</scope>
    <source>
        <tissue evidence="2">Muscle</tissue>
    </source>
</reference>
<feature type="region of interest" description="Disordered" evidence="1">
    <location>
        <begin position="44"/>
        <end position="81"/>
    </location>
</feature>
<proteinExistence type="predicted"/>
<evidence type="ECO:0000313" key="3">
    <source>
        <dbReference type="Proteomes" id="UP000314294"/>
    </source>
</evidence>
<evidence type="ECO:0000256" key="1">
    <source>
        <dbReference type="SAM" id="MobiDB-lite"/>
    </source>
</evidence>
<protein>
    <submittedName>
        <fullName evidence="2">Uncharacterized protein</fullName>
    </submittedName>
</protein>
<keyword evidence="3" id="KW-1185">Reference proteome</keyword>
<comment type="caution">
    <text evidence="2">The sequence shown here is derived from an EMBL/GenBank/DDBJ whole genome shotgun (WGS) entry which is preliminary data.</text>
</comment>
<dbReference type="EMBL" id="SRLO01000056">
    <property type="protein sequence ID" value="TNN80194.1"/>
    <property type="molecule type" value="Genomic_DNA"/>
</dbReference>
<sequence length="81" mass="8716">MGPSSTSALSPACSGARQQSSDDTAFGKQLPDAEVVATESTENWLTHQASRHLKKTQSGEQEKRRGKAFGSQIPDPIVFLK</sequence>
<organism evidence="2 3">
    <name type="scientific">Liparis tanakae</name>
    <name type="common">Tanaka's snailfish</name>
    <dbReference type="NCBI Taxonomy" id="230148"/>
    <lineage>
        <taxon>Eukaryota</taxon>
        <taxon>Metazoa</taxon>
        <taxon>Chordata</taxon>
        <taxon>Craniata</taxon>
        <taxon>Vertebrata</taxon>
        <taxon>Euteleostomi</taxon>
        <taxon>Actinopterygii</taxon>
        <taxon>Neopterygii</taxon>
        <taxon>Teleostei</taxon>
        <taxon>Neoteleostei</taxon>
        <taxon>Acanthomorphata</taxon>
        <taxon>Eupercaria</taxon>
        <taxon>Perciformes</taxon>
        <taxon>Cottioidei</taxon>
        <taxon>Cottales</taxon>
        <taxon>Liparidae</taxon>
        <taxon>Liparis</taxon>
    </lineage>
</organism>
<feature type="region of interest" description="Disordered" evidence="1">
    <location>
        <begin position="1"/>
        <end position="31"/>
    </location>
</feature>